<evidence type="ECO:0000313" key="2">
    <source>
        <dbReference type="EMBL" id="XBG60421.1"/>
    </source>
</evidence>
<dbReference type="InterPro" id="IPR011990">
    <property type="entry name" value="TPR-like_helical_dom_sf"/>
</dbReference>
<dbReference type="Gene3D" id="1.25.40.390">
    <property type="match status" value="1"/>
</dbReference>
<dbReference type="AlphaFoldDB" id="A0AAU7BQS3"/>
<feature type="signal peptide" evidence="1">
    <location>
        <begin position="1"/>
        <end position="24"/>
    </location>
</feature>
<dbReference type="SUPFAM" id="SSF48452">
    <property type="entry name" value="TPR-like"/>
    <property type="match status" value="1"/>
</dbReference>
<gene>
    <name evidence="2" type="ORF">ABGB03_11195</name>
</gene>
<keyword evidence="1" id="KW-0732">Signal</keyword>
<name>A0AAU7BQS3_9FLAO</name>
<dbReference type="PROSITE" id="PS51257">
    <property type="entry name" value="PROKAR_LIPOPROTEIN"/>
    <property type="match status" value="1"/>
</dbReference>
<sequence>MKKIINIFSLAALLAFGVSCDDFSSDLGVDNLENPNDDILTSDPVALAATADGVVRNLFMTSHSTASPAAAFATMADITSCSWGNFGMRDLSSEPRVAFNNSPAYGNNVTRSYFNSMYSVLSDANTLALAVENGTEFDNPEKILTIAKFAQATAIAQLAIVFDQVWLSDETGVVAGTGLEGASDYATAMTFALNKLDEAIAIASANGITFDEAIIPGGAGVNAVKYMNSLGARWLVSNVRNSTQKASIDWNRVLTYTQNGITEDFEIYMDDVTWYDLVPKTYLVYPGWARVDMRVINMMDPSTPAYWEDGVTFQAESTSADARLATDYGYLSSNNFRPERGQYHYSSYRYSRYDDYITYWTMNVVEYSKSENDMYMAEALVNKAAPDLAGAAAVINAGTRVTRGNLPPVAADAQEIKDAIHYERMVEFAYTAPYIGFCEMRKEDLLQAGTLLHFPVPGSALESIPAEYYTLGGTEGVAGEDYSTGGWR</sequence>
<feature type="chain" id="PRO_5043783837" description="RagB/SusD family nutrient uptake outer membrane protein" evidence="1">
    <location>
        <begin position="25"/>
        <end position="488"/>
    </location>
</feature>
<dbReference type="EMBL" id="CP157199">
    <property type="protein sequence ID" value="XBG60421.1"/>
    <property type="molecule type" value="Genomic_DNA"/>
</dbReference>
<reference evidence="2" key="1">
    <citation type="submission" date="2024-05" db="EMBL/GenBank/DDBJ databases">
        <title>Pontimicrobium maritimus sp. nov., isolated form sea water.</title>
        <authorList>
            <person name="Muhammad N."/>
            <person name="Vuong T.Q."/>
            <person name="Han H.L."/>
            <person name="Kim S.-G."/>
        </authorList>
    </citation>
    <scope>NUCLEOTIDE SEQUENCE</scope>
    <source>
        <strain evidence="2">SW4</strain>
    </source>
</reference>
<proteinExistence type="predicted"/>
<organism evidence="2">
    <name type="scientific">Pontimicrobium sp. SW4</name>
    <dbReference type="NCBI Taxonomy" id="3153519"/>
    <lineage>
        <taxon>Bacteria</taxon>
        <taxon>Pseudomonadati</taxon>
        <taxon>Bacteroidota</taxon>
        <taxon>Flavobacteriia</taxon>
        <taxon>Flavobacteriales</taxon>
        <taxon>Flavobacteriaceae</taxon>
        <taxon>Pontimicrobium</taxon>
    </lineage>
</organism>
<protein>
    <recommendedName>
        <fullName evidence="3">RagB/SusD family nutrient uptake outer membrane protein</fullName>
    </recommendedName>
</protein>
<dbReference type="RefSeq" id="WP_347922609.1">
    <property type="nucleotide sequence ID" value="NZ_CP157199.1"/>
</dbReference>
<evidence type="ECO:0000256" key="1">
    <source>
        <dbReference type="SAM" id="SignalP"/>
    </source>
</evidence>
<accession>A0AAU7BQS3</accession>
<evidence type="ECO:0008006" key="3">
    <source>
        <dbReference type="Google" id="ProtNLM"/>
    </source>
</evidence>